<dbReference type="Proteomes" id="UP000799439">
    <property type="component" value="Unassembled WGS sequence"/>
</dbReference>
<keyword evidence="2" id="KW-1185">Reference proteome</keyword>
<proteinExistence type="predicted"/>
<dbReference type="OrthoDB" id="2129688at2759"/>
<protein>
    <recommendedName>
        <fullName evidence="3">BTB domain-containing protein</fullName>
    </recommendedName>
</protein>
<dbReference type="AlphaFoldDB" id="A0A9P4MQN4"/>
<dbReference type="EMBL" id="ML996082">
    <property type="protein sequence ID" value="KAF2155771.1"/>
    <property type="molecule type" value="Genomic_DNA"/>
</dbReference>
<evidence type="ECO:0000313" key="1">
    <source>
        <dbReference type="EMBL" id="KAF2155771.1"/>
    </source>
</evidence>
<dbReference type="PANTHER" id="PTHR38119">
    <property type="entry name" value="BTB DOMAIN-CONTAINING PROTEIN-RELATED"/>
    <property type="match status" value="1"/>
</dbReference>
<name>A0A9P4MQN4_9PEZI</name>
<evidence type="ECO:0008006" key="3">
    <source>
        <dbReference type="Google" id="ProtNLM"/>
    </source>
</evidence>
<accession>A0A9P4MQN4</accession>
<reference evidence="1" key="1">
    <citation type="journal article" date="2020" name="Stud. Mycol.">
        <title>101 Dothideomycetes genomes: a test case for predicting lifestyles and emergence of pathogens.</title>
        <authorList>
            <person name="Haridas S."/>
            <person name="Albert R."/>
            <person name="Binder M."/>
            <person name="Bloem J."/>
            <person name="Labutti K."/>
            <person name="Salamov A."/>
            <person name="Andreopoulos B."/>
            <person name="Baker S."/>
            <person name="Barry K."/>
            <person name="Bills G."/>
            <person name="Bluhm B."/>
            <person name="Cannon C."/>
            <person name="Castanera R."/>
            <person name="Culley D."/>
            <person name="Daum C."/>
            <person name="Ezra D."/>
            <person name="Gonzalez J."/>
            <person name="Henrissat B."/>
            <person name="Kuo A."/>
            <person name="Liang C."/>
            <person name="Lipzen A."/>
            <person name="Lutzoni F."/>
            <person name="Magnuson J."/>
            <person name="Mondo S."/>
            <person name="Nolan M."/>
            <person name="Ohm R."/>
            <person name="Pangilinan J."/>
            <person name="Park H.-J."/>
            <person name="Ramirez L."/>
            <person name="Alfaro M."/>
            <person name="Sun H."/>
            <person name="Tritt A."/>
            <person name="Yoshinaga Y."/>
            <person name="Zwiers L.-H."/>
            <person name="Turgeon B."/>
            <person name="Goodwin S."/>
            <person name="Spatafora J."/>
            <person name="Crous P."/>
            <person name="Grigoriev I."/>
        </authorList>
    </citation>
    <scope>NUCLEOTIDE SEQUENCE</scope>
    <source>
        <strain evidence="1">CBS 260.36</strain>
    </source>
</reference>
<organism evidence="1 2">
    <name type="scientific">Myriangium duriaei CBS 260.36</name>
    <dbReference type="NCBI Taxonomy" id="1168546"/>
    <lineage>
        <taxon>Eukaryota</taxon>
        <taxon>Fungi</taxon>
        <taxon>Dikarya</taxon>
        <taxon>Ascomycota</taxon>
        <taxon>Pezizomycotina</taxon>
        <taxon>Dothideomycetes</taxon>
        <taxon>Dothideomycetidae</taxon>
        <taxon>Myriangiales</taxon>
        <taxon>Myriangiaceae</taxon>
        <taxon>Myriangium</taxon>
    </lineage>
</organism>
<gene>
    <name evidence="1" type="ORF">K461DRAFT_318458</name>
</gene>
<dbReference type="PANTHER" id="PTHR38119:SF2">
    <property type="entry name" value="TRANSCRIPTION FACTOR DOMAIN-CONTAINING PROTEIN"/>
    <property type="match status" value="1"/>
</dbReference>
<sequence length="446" mass="51273">MAATTDVPELNGTECLINFPDCVGGDVLVIVSPTRRYHLHEQRLSRVSGFFRSLLASARPSQVVSGDGRPHFCLWLQPPQPQAGTTWAWRRVPPDERGKFPEDFGPEAVTIPYQFTYLDYYFRYIYCQPVEGLCVGDLPHILACARDLSTARNVISHIERTILGDDQDLFRQIAEQPVEWLQYGYQHHLSIIFKEAFIHVVGRYNELFMSSPGSKKGKNISDIPLECQQIVEANRMQLRKLCKKLESDIVKFIPFGTILDLNTVTTGLPWNTKEDYGRGALLSMAASAIRDWWSLKLIQDRGHAGEDSGFALYHWLAKDAYIELFTERPYHTADLTKWIINFMQTFPMPTESENEFRAHIRSTLEQLIRSKKPLLDELLKSECQLDTVQYPVSWFTSVGKLDDCELPFPIDGPEPFNLEDWPFDTSYQYQGAKSTKKRKCKGKYRV</sequence>
<evidence type="ECO:0000313" key="2">
    <source>
        <dbReference type="Proteomes" id="UP000799439"/>
    </source>
</evidence>
<comment type="caution">
    <text evidence="1">The sequence shown here is derived from an EMBL/GenBank/DDBJ whole genome shotgun (WGS) entry which is preliminary data.</text>
</comment>